<dbReference type="RefSeq" id="WP_349432265.1">
    <property type="nucleotide sequence ID" value="NZ_CP157743.1"/>
</dbReference>
<keyword evidence="2" id="KW-1185">Reference proteome</keyword>
<protein>
    <submittedName>
        <fullName evidence="1">Uncharacterized protein</fullName>
    </submittedName>
</protein>
<dbReference type="AlphaFoldDB" id="A0AAU7NXD6"/>
<dbReference type="Proteomes" id="UP001225378">
    <property type="component" value="Chromosome"/>
</dbReference>
<accession>A0AAU7NXD6</accession>
<dbReference type="KEGG" id="mech:Q9L42_005810"/>
<dbReference type="EMBL" id="CP157743">
    <property type="protein sequence ID" value="XBS21639.1"/>
    <property type="molecule type" value="Genomic_DNA"/>
</dbReference>
<reference evidence="1 2" key="1">
    <citation type="journal article" date="2024" name="Microbiology">
        <title>Methylomarinum rosea sp. nov., a novel halophilic methanotrophic bacterium from the hypersaline Lake Elton.</title>
        <authorList>
            <person name="Suleimanov R.Z."/>
            <person name="Oshkin I.Y."/>
            <person name="Danilova O.V."/>
            <person name="Suzina N.E."/>
            <person name="Dedysh S.N."/>
        </authorList>
    </citation>
    <scope>NUCLEOTIDE SEQUENCE [LARGE SCALE GENOMIC DNA]</scope>
    <source>
        <strain evidence="1 2">Ch1-1</strain>
    </source>
</reference>
<sequence length="90" mass="10435">MTDQKQMDSAFADVFSEYKLEERLDILGYGSRDAYLDAESTIAESLRICWKRITRHGFGILFGPRPPIWIRRSNGCASMARFLRRIFDLG</sequence>
<name>A0AAU7NXD6_9GAMM</name>
<gene>
    <name evidence="1" type="ORF">Q9L42_005810</name>
</gene>
<proteinExistence type="predicted"/>
<organism evidence="1 2">
    <name type="scientific">Methylomarinum roseum</name>
    <dbReference type="NCBI Taxonomy" id="3067653"/>
    <lineage>
        <taxon>Bacteria</taxon>
        <taxon>Pseudomonadati</taxon>
        <taxon>Pseudomonadota</taxon>
        <taxon>Gammaproteobacteria</taxon>
        <taxon>Methylococcales</taxon>
        <taxon>Methylococcaceae</taxon>
        <taxon>Methylomarinum</taxon>
    </lineage>
</organism>
<evidence type="ECO:0000313" key="1">
    <source>
        <dbReference type="EMBL" id="XBS21639.1"/>
    </source>
</evidence>
<evidence type="ECO:0000313" key="2">
    <source>
        <dbReference type="Proteomes" id="UP001225378"/>
    </source>
</evidence>